<evidence type="ECO:0000313" key="1">
    <source>
        <dbReference type="EMBL" id="ECC3917612.1"/>
    </source>
</evidence>
<accession>A0A5Y1YFY7</accession>
<reference evidence="1" key="1">
    <citation type="submission" date="2018-08" db="EMBL/GenBank/DDBJ databases">
        <authorList>
            <person name="Ashton P.M."/>
            <person name="Dallman T."/>
            <person name="Nair S."/>
            <person name="De Pinna E."/>
            <person name="Peters T."/>
            <person name="Grant K."/>
        </authorList>
    </citation>
    <scope>NUCLEOTIDE SEQUENCE [LARGE SCALE GENOMIC DNA]</scope>
    <source>
        <strain evidence="1">294779</strain>
    </source>
</reference>
<sequence>MKRNGLEPHTWLTDGLKRQFHGPKIAGGTVADDEAHLFSLRSMMLTGEKLRPVR</sequence>
<protein>
    <submittedName>
        <fullName evidence="1">Transposase domain-containing protein</fullName>
    </submittedName>
</protein>
<comment type="caution">
    <text evidence="1">The sequence shown here is derived from an EMBL/GenBank/DDBJ whole genome shotgun (WGS) entry which is preliminary data.</text>
</comment>
<dbReference type="EMBL" id="AAIBIC010000087">
    <property type="protein sequence ID" value="ECC3917612.1"/>
    <property type="molecule type" value="Genomic_DNA"/>
</dbReference>
<gene>
    <name evidence="1" type="ORF">CTQ69_27530</name>
</gene>
<dbReference type="Proteomes" id="UP000839735">
    <property type="component" value="Unassembled WGS sequence"/>
</dbReference>
<proteinExistence type="predicted"/>
<organism evidence="1">
    <name type="scientific">Salmonella diarizonae</name>
    <dbReference type="NCBI Taxonomy" id="59204"/>
    <lineage>
        <taxon>Bacteria</taxon>
        <taxon>Pseudomonadati</taxon>
        <taxon>Pseudomonadota</taxon>
        <taxon>Gammaproteobacteria</taxon>
        <taxon>Enterobacterales</taxon>
        <taxon>Enterobacteriaceae</taxon>
        <taxon>Salmonella</taxon>
    </lineage>
</organism>
<dbReference type="AlphaFoldDB" id="A0A5Y1YFY7"/>
<name>A0A5Y1YFY7_SALDZ</name>